<evidence type="ECO:0000313" key="1">
    <source>
        <dbReference type="EMBL" id="TNN78405.1"/>
    </source>
</evidence>
<dbReference type="AlphaFoldDB" id="A0A4Z2IKR6"/>
<organism evidence="1 2">
    <name type="scientific">Liparis tanakae</name>
    <name type="common">Tanaka's snailfish</name>
    <dbReference type="NCBI Taxonomy" id="230148"/>
    <lineage>
        <taxon>Eukaryota</taxon>
        <taxon>Metazoa</taxon>
        <taxon>Chordata</taxon>
        <taxon>Craniata</taxon>
        <taxon>Vertebrata</taxon>
        <taxon>Euteleostomi</taxon>
        <taxon>Actinopterygii</taxon>
        <taxon>Neopterygii</taxon>
        <taxon>Teleostei</taxon>
        <taxon>Neoteleostei</taxon>
        <taxon>Acanthomorphata</taxon>
        <taxon>Eupercaria</taxon>
        <taxon>Perciformes</taxon>
        <taxon>Cottioidei</taxon>
        <taxon>Cottales</taxon>
        <taxon>Liparidae</taxon>
        <taxon>Liparis</taxon>
    </lineage>
</organism>
<name>A0A4Z2IKR6_9TELE</name>
<protein>
    <submittedName>
        <fullName evidence="1">Uncharacterized protein</fullName>
    </submittedName>
</protein>
<accession>A0A4Z2IKR6</accession>
<evidence type="ECO:0000313" key="2">
    <source>
        <dbReference type="Proteomes" id="UP000314294"/>
    </source>
</evidence>
<proteinExistence type="predicted"/>
<sequence>MALKGRVGAGAQGETGIMVARMRARQSATSLLGAQAKAERGNSAPTWPYTPYCRRDEEPCSSQRPADVDTVDLSVVAQQQLETLHMVGEGCCM</sequence>
<keyword evidence="2" id="KW-1185">Reference proteome</keyword>
<comment type="caution">
    <text evidence="1">The sequence shown here is derived from an EMBL/GenBank/DDBJ whole genome shotgun (WGS) entry which is preliminary data.</text>
</comment>
<dbReference type="EMBL" id="SRLO01000074">
    <property type="protein sequence ID" value="TNN78405.1"/>
    <property type="molecule type" value="Genomic_DNA"/>
</dbReference>
<gene>
    <name evidence="1" type="ORF">EYF80_011389</name>
</gene>
<dbReference type="Proteomes" id="UP000314294">
    <property type="component" value="Unassembled WGS sequence"/>
</dbReference>
<reference evidence="1 2" key="1">
    <citation type="submission" date="2019-03" db="EMBL/GenBank/DDBJ databases">
        <title>First draft genome of Liparis tanakae, snailfish: a comprehensive survey of snailfish specific genes.</title>
        <authorList>
            <person name="Kim W."/>
            <person name="Song I."/>
            <person name="Jeong J.-H."/>
            <person name="Kim D."/>
            <person name="Kim S."/>
            <person name="Ryu S."/>
            <person name="Song J.Y."/>
            <person name="Lee S.K."/>
        </authorList>
    </citation>
    <scope>NUCLEOTIDE SEQUENCE [LARGE SCALE GENOMIC DNA]</scope>
    <source>
        <tissue evidence="1">Muscle</tissue>
    </source>
</reference>